<feature type="transmembrane region" description="Helical" evidence="1">
    <location>
        <begin position="231"/>
        <end position="252"/>
    </location>
</feature>
<feature type="transmembrane region" description="Helical" evidence="1">
    <location>
        <begin position="65"/>
        <end position="82"/>
    </location>
</feature>
<dbReference type="GO" id="GO:0008610">
    <property type="term" value="P:lipid biosynthetic process"/>
    <property type="evidence" value="ECO:0007669"/>
    <property type="project" value="UniProtKB-ARBA"/>
</dbReference>
<keyword evidence="1" id="KW-0472">Membrane</keyword>
<feature type="transmembrane region" description="Helical" evidence="1">
    <location>
        <begin position="103"/>
        <end position="121"/>
    </location>
</feature>
<dbReference type="EMBL" id="FWYF01000003">
    <property type="protein sequence ID" value="SMD36762.1"/>
    <property type="molecule type" value="Genomic_DNA"/>
</dbReference>
<dbReference type="GO" id="GO:0016020">
    <property type="term" value="C:membrane"/>
    <property type="evidence" value="ECO:0007669"/>
    <property type="project" value="TreeGrafter"/>
</dbReference>
<feature type="domain" description="Fatty acid desaturase" evidence="2">
    <location>
        <begin position="68"/>
        <end position="336"/>
    </location>
</feature>
<dbReference type="InterPro" id="IPR012171">
    <property type="entry name" value="Fatty_acid_desaturase"/>
</dbReference>
<evidence type="ECO:0000313" key="4">
    <source>
        <dbReference type="Proteomes" id="UP000192472"/>
    </source>
</evidence>
<dbReference type="AlphaFoldDB" id="A0A1W2GJV4"/>
<dbReference type="STRING" id="692418.SAMN04488029_3054"/>
<evidence type="ECO:0000256" key="1">
    <source>
        <dbReference type="SAM" id="Phobius"/>
    </source>
</evidence>
<dbReference type="PIRSF" id="PIRSF015921">
    <property type="entry name" value="FA_sphinglp_des"/>
    <property type="match status" value="1"/>
</dbReference>
<reference evidence="3 4" key="1">
    <citation type="submission" date="2017-04" db="EMBL/GenBank/DDBJ databases">
        <authorList>
            <person name="Afonso C.L."/>
            <person name="Miller P.J."/>
            <person name="Scott M.A."/>
            <person name="Spackman E."/>
            <person name="Goraichik I."/>
            <person name="Dimitrov K.M."/>
            <person name="Suarez D.L."/>
            <person name="Swayne D.E."/>
        </authorList>
    </citation>
    <scope>NUCLEOTIDE SEQUENCE [LARGE SCALE GENOMIC DNA]</scope>
    <source>
        <strain evidence="3 4">DSM 26133</strain>
    </source>
</reference>
<evidence type="ECO:0000259" key="2">
    <source>
        <dbReference type="Pfam" id="PF00487"/>
    </source>
</evidence>
<dbReference type="InterPro" id="IPR005804">
    <property type="entry name" value="FA_desaturase_dom"/>
</dbReference>
<accession>A0A1W2GJV4</accession>
<keyword evidence="4" id="KW-1185">Reference proteome</keyword>
<dbReference type="PANTHER" id="PTHR19353:SF19">
    <property type="entry name" value="DELTA(5) FATTY ACID DESATURASE C-RELATED"/>
    <property type="match status" value="1"/>
</dbReference>
<dbReference type="GO" id="GO:0016717">
    <property type="term" value="F:oxidoreductase activity, acting on paired donors, with oxidation of a pair of donors resulting in the reduction of molecular oxygen to two molecules of water"/>
    <property type="evidence" value="ECO:0007669"/>
    <property type="project" value="TreeGrafter"/>
</dbReference>
<gene>
    <name evidence="3" type="ORF">SAMN04488029_3054</name>
</gene>
<dbReference type="RefSeq" id="WP_084373694.1">
    <property type="nucleotide sequence ID" value="NZ_FWYF01000003.1"/>
</dbReference>
<dbReference type="Pfam" id="PF00487">
    <property type="entry name" value="FA_desaturase"/>
    <property type="match status" value="1"/>
</dbReference>
<dbReference type="CDD" id="cd03506">
    <property type="entry name" value="Delta6-FADS-like"/>
    <property type="match status" value="1"/>
</dbReference>
<protein>
    <submittedName>
        <fullName evidence="3">Linoleoyl-CoA desaturase</fullName>
    </submittedName>
</protein>
<keyword evidence="1" id="KW-1133">Transmembrane helix</keyword>
<dbReference type="Proteomes" id="UP000192472">
    <property type="component" value="Unassembled WGS sequence"/>
</dbReference>
<proteinExistence type="predicted"/>
<sequence length="372" mass="42914">MIRYKFSKKQDQEFTATLRSRVNAYFQENNLNRDANSTMVIKSICLFTWYLAPFFVLIFSGITSLPILMALWVVMGLGKAFIGTAVMHDSLHGSYSNSKKVNFWMGLSAMIIGVDSLIWKIQHNVIHHTYTNIEHTDEDILPRFVFRFSNNQPKMWFHRFQHLYAPIFYCVPLLEWLTTKDFLKAFDYKKMRLIKPGAEFRKELAAIIARKFFYYIFFVAVPMLVIPIPAWITLVMILVSSGVTGIMLAMIFQTAHVVPSAAFYEIEGEEVDHSWSAHQLLTTCNYGMNDKILSWLVGGLNYQVEHHLFPDICHVHYPAIAPIVQQTTKEYGLPYYAVDTFGDAVASHFHMLKQLGKQEVYEGQPAYFVAKA</sequence>
<name>A0A1W2GJV4_REIFA</name>
<feature type="transmembrane region" description="Helical" evidence="1">
    <location>
        <begin position="163"/>
        <end position="183"/>
    </location>
</feature>
<feature type="transmembrane region" description="Helical" evidence="1">
    <location>
        <begin position="39"/>
        <end position="59"/>
    </location>
</feature>
<dbReference type="OrthoDB" id="104711at2"/>
<dbReference type="PANTHER" id="PTHR19353">
    <property type="entry name" value="FATTY ACID DESATURASE 2"/>
    <property type="match status" value="1"/>
</dbReference>
<evidence type="ECO:0000313" key="3">
    <source>
        <dbReference type="EMBL" id="SMD36762.1"/>
    </source>
</evidence>
<keyword evidence="1" id="KW-0812">Transmembrane</keyword>
<feature type="transmembrane region" description="Helical" evidence="1">
    <location>
        <begin position="204"/>
        <end position="225"/>
    </location>
</feature>
<organism evidence="3 4">
    <name type="scientific">Reichenbachiella faecimaris</name>
    <dbReference type="NCBI Taxonomy" id="692418"/>
    <lineage>
        <taxon>Bacteria</taxon>
        <taxon>Pseudomonadati</taxon>
        <taxon>Bacteroidota</taxon>
        <taxon>Cytophagia</taxon>
        <taxon>Cytophagales</taxon>
        <taxon>Reichenbachiellaceae</taxon>
        <taxon>Reichenbachiella</taxon>
    </lineage>
</organism>